<gene>
    <name evidence="4" type="ORF">SAMN02745728_01881</name>
</gene>
<dbReference type="GO" id="GO:0033785">
    <property type="term" value="F:heptose 7-phosphate kinase activity"/>
    <property type="evidence" value="ECO:0007669"/>
    <property type="project" value="TreeGrafter"/>
</dbReference>
<keyword evidence="5" id="KW-1185">Reference proteome</keyword>
<dbReference type="STRING" id="1121455.SAMN02745728_01881"/>
<dbReference type="Gene3D" id="3.40.1190.20">
    <property type="match status" value="1"/>
</dbReference>
<dbReference type="Proteomes" id="UP000186469">
    <property type="component" value="Unassembled WGS sequence"/>
</dbReference>
<dbReference type="InterPro" id="IPR029056">
    <property type="entry name" value="Ribokinase-like"/>
</dbReference>
<sequence length="293" mass="31494">MITTLRQYLPSLKQQKLLILGDVMIDQYLKGDASRISPEAPVPVVNIQSEESRLGGAGNVAANIKALGGSPILCAVSGVDSSATLLAELLQAKGINNELEQSVECVTSIKTRIMARHQQVLRFDKEKIAPVQGELLENVLIRVKKCLNEVSVIIISDYGKGLITASLIEEIKKYCLSLAKAPLILVDPKSPNYANYQAVDLLTPNNKETAEAANLPAGTKDEILTAGFRLFDTLKCKHLLTTLGSDGMALFINKNEVWHLPTMARQVFDVTGAGDTVIASVGLGLAAGMDLLT</sequence>
<dbReference type="InterPro" id="IPR011913">
    <property type="entry name" value="RfaE_dom_I"/>
</dbReference>
<dbReference type="GO" id="GO:0016773">
    <property type="term" value="F:phosphotransferase activity, alcohol group as acceptor"/>
    <property type="evidence" value="ECO:0007669"/>
    <property type="project" value="InterPro"/>
</dbReference>
<keyword evidence="1" id="KW-0808">Transferase</keyword>
<proteinExistence type="predicted"/>
<feature type="non-terminal residue" evidence="4">
    <location>
        <position position="293"/>
    </location>
</feature>
<dbReference type="OrthoDB" id="9802794at2"/>
<dbReference type="AlphaFoldDB" id="A0A1M7TDJ1"/>
<dbReference type="CDD" id="cd01172">
    <property type="entry name" value="RfaE_like"/>
    <property type="match status" value="1"/>
</dbReference>
<dbReference type="Pfam" id="PF00294">
    <property type="entry name" value="PfkB"/>
    <property type="match status" value="1"/>
</dbReference>
<dbReference type="InterPro" id="IPR011611">
    <property type="entry name" value="PfkB_dom"/>
</dbReference>
<dbReference type="InterPro" id="IPR002173">
    <property type="entry name" value="Carboh/pur_kinase_PfkB_CS"/>
</dbReference>
<dbReference type="EMBL" id="FRDI01000010">
    <property type="protein sequence ID" value="SHN68731.1"/>
    <property type="molecule type" value="Genomic_DNA"/>
</dbReference>
<reference evidence="4 5" key="1">
    <citation type="submission" date="2016-12" db="EMBL/GenBank/DDBJ databases">
        <authorList>
            <person name="Song W.-J."/>
            <person name="Kurnit D.M."/>
        </authorList>
    </citation>
    <scope>NUCLEOTIDE SEQUENCE [LARGE SCALE GENOMIC DNA]</scope>
    <source>
        <strain evidence="4 5">DSM 11393</strain>
    </source>
</reference>
<feature type="domain" description="Carbohydrate kinase PfkB" evidence="3">
    <location>
        <begin position="15"/>
        <end position="291"/>
    </location>
</feature>
<evidence type="ECO:0000256" key="2">
    <source>
        <dbReference type="ARBA" id="ARBA00022777"/>
    </source>
</evidence>
<organism evidence="4 5">
    <name type="scientific">Desulfovibrio litoralis DSM 11393</name>
    <dbReference type="NCBI Taxonomy" id="1121455"/>
    <lineage>
        <taxon>Bacteria</taxon>
        <taxon>Pseudomonadati</taxon>
        <taxon>Thermodesulfobacteriota</taxon>
        <taxon>Desulfovibrionia</taxon>
        <taxon>Desulfovibrionales</taxon>
        <taxon>Desulfovibrionaceae</taxon>
        <taxon>Desulfovibrio</taxon>
    </lineage>
</organism>
<evidence type="ECO:0000256" key="1">
    <source>
        <dbReference type="ARBA" id="ARBA00022679"/>
    </source>
</evidence>
<dbReference type="GO" id="GO:0033786">
    <property type="term" value="F:heptose-1-phosphate adenylyltransferase activity"/>
    <property type="evidence" value="ECO:0007669"/>
    <property type="project" value="TreeGrafter"/>
</dbReference>
<dbReference type="PANTHER" id="PTHR46969">
    <property type="entry name" value="BIFUNCTIONAL PROTEIN HLDE"/>
    <property type="match status" value="1"/>
</dbReference>
<dbReference type="SUPFAM" id="SSF53613">
    <property type="entry name" value="Ribokinase-like"/>
    <property type="match status" value="1"/>
</dbReference>
<protein>
    <submittedName>
        <fullName evidence="4">RfaE bifunctional protein, domain I</fullName>
    </submittedName>
</protein>
<dbReference type="PANTHER" id="PTHR46969:SF1">
    <property type="entry name" value="BIFUNCTIONAL PROTEIN HLDE"/>
    <property type="match status" value="1"/>
</dbReference>
<keyword evidence="2" id="KW-0418">Kinase</keyword>
<evidence type="ECO:0000313" key="4">
    <source>
        <dbReference type="EMBL" id="SHN68731.1"/>
    </source>
</evidence>
<name>A0A1M7TDJ1_9BACT</name>
<evidence type="ECO:0000313" key="5">
    <source>
        <dbReference type="Proteomes" id="UP000186469"/>
    </source>
</evidence>
<accession>A0A1M7TDJ1</accession>
<dbReference type="GO" id="GO:0005829">
    <property type="term" value="C:cytosol"/>
    <property type="evidence" value="ECO:0007669"/>
    <property type="project" value="TreeGrafter"/>
</dbReference>
<evidence type="ECO:0000259" key="3">
    <source>
        <dbReference type="Pfam" id="PF00294"/>
    </source>
</evidence>
<dbReference type="PROSITE" id="PS00583">
    <property type="entry name" value="PFKB_KINASES_1"/>
    <property type="match status" value="1"/>
</dbReference>
<dbReference type="RefSeq" id="WP_143145540.1">
    <property type="nucleotide sequence ID" value="NZ_FRDI01000010.1"/>
</dbReference>